<dbReference type="Proteomes" id="UP000823891">
    <property type="component" value="Unassembled WGS sequence"/>
</dbReference>
<organism evidence="2 3">
    <name type="scientific">Candidatus Eisenbergiella merdavium</name>
    <dbReference type="NCBI Taxonomy" id="2838551"/>
    <lineage>
        <taxon>Bacteria</taxon>
        <taxon>Bacillati</taxon>
        <taxon>Bacillota</taxon>
        <taxon>Clostridia</taxon>
        <taxon>Lachnospirales</taxon>
        <taxon>Lachnospiraceae</taxon>
        <taxon>Eisenbergiella</taxon>
    </lineage>
</organism>
<dbReference type="PANTHER" id="PTHR36454:SF1">
    <property type="entry name" value="DUF1015 DOMAIN-CONTAINING PROTEIN"/>
    <property type="match status" value="1"/>
</dbReference>
<evidence type="ECO:0000313" key="2">
    <source>
        <dbReference type="EMBL" id="HJC25941.1"/>
    </source>
</evidence>
<feature type="region of interest" description="Disordered" evidence="1">
    <location>
        <begin position="329"/>
        <end position="360"/>
    </location>
</feature>
<dbReference type="PIRSF" id="PIRSF033563">
    <property type="entry name" value="UCP033563"/>
    <property type="match status" value="1"/>
</dbReference>
<reference evidence="2" key="1">
    <citation type="journal article" date="2021" name="PeerJ">
        <title>Extensive microbial diversity within the chicken gut microbiome revealed by metagenomics and culture.</title>
        <authorList>
            <person name="Gilroy R."/>
            <person name="Ravi A."/>
            <person name="Getino M."/>
            <person name="Pursley I."/>
            <person name="Horton D.L."/>
            <person name="Alikhan N.F."/>
            <person name="Baker D."/>
            <person name="Gharbi K."/>
            <person name="Hall N."/>
            <person name="Watson M."/>
            <person name="Adriaenssens E.M."/>
            <person name="Foster-Nyarko E."/>
            <person name="Jarju S."/>
            <person name="Secka A."/>
            <person name="Antonio M."/>
            <person name="Oren A."/>
            <person name="Chaudhuri R.R."/>
            <person name="La Ragione R."/>
            <person name="Hildebrand F."/>
            <person name="Pallen M.J."/>
        </authorList>
    </citation>
    <scope>NUCLEOTIDE SEQUENCE</scope>
    <source>
        <strain evidence="2">USAMLcec2-132</strain>
    </source>
</reference>
<dbReference type="Pfam" id="PF06245">
    <property type="entry name" value="DUF1015"/>
    <property type="match status" value="1"/>
</dbReference>
<dbReference type="InterPro" id="IPR008323">
    <property type="entry name" value="UCP033563"/>
</dbReference>
<comment type="caution">
    <text evidence="2">The sequence shown here is derived from an EMBL/GenBank/DDBJ whole genome shotgun (WGS) entry which is preliminary data.</text>
</comment>
<feature type="compositionally biased region" description="Low complexity" evidence="1">
    <location>
        <begin position="330"/>
        <end position="360"/>
    </location>
</feature>
<protein>
    <submittedName>
        <fullName evidence="2">DUF1015 domain-containing protein</fullName>
    </submittedName>
</protein>
<proteinExistence type="predicted"/>
<name>A0A9D2NKK6_9FIRM</name>
<accession>A0A9D2NKK6</accession>
<dbReference type="EMBL" id="DWWS01000074">
    <property type="protein sequence ID" value="HJC25941.1"/>
    <property type="molecule type" value="Genomic_DNA"/>
</dbReference>
<evidence type="ECO:0000313" key="3">
    <source>
        <dbReference type="Proteomes" id="UP000823891"/>
    </source>
</evidence>
<gene>
    <name evidence="2" type="ORF">H9761_19965</name>
</gene>
<dbReference type="AlphaFoldDB" id="A0A9D2NKK6"/>
<evidence type="ECO:0000256" key="1">
    <source>
        <dbReference type="SAM" id="MobiDB-lite"/>
    </source>
</evidence>
<dbReference type="PANTHER" id="PTHR36454">
    <property type="entry name" value="LMO2823 PROTEIN"/>
    <property type="match status" value="1"/>
</dbReference>
<reference evidence="2" key="2">
    <citation type="submission" date="2021-04" db="EMBL/GenBank/DDBJ databases">
        <authorList>
            <person name="Gilroy R."/>
        </authorList>
    </citation>
    <scope>NUCLEOTIDE SEQUENCE</scope>
    <source>
        <strain evidence="2">USAMLcec2-132</strain>
    </source>
</reference>
<sequence>MAEVRPFRAWRPAQGLAERIAALPYDVVSGKEAREEIRREPCSFLAVDRPETQFEEGTDAAAQYVYERAGTLLRQWMKEGSLLHETEPCYYIYELERQGYVQTGIAACVSADDYLCGVIRRHENTRKDKEEDRTRHVRACGAQTGPVFLAYRAKEEIRAITERCRKEASLYDFVSPDGIGHRVWRIGAREDVQALHEAFAGVERLYIADGHHRCASAVRVALERRKECPDYTGEEPFNFILSVLFPDDELTILEYNRVIRDLNGLTPQEFLEKVGAHFEVSPEEGAYRPEGKGRFGLYLEKKWYRLTWKRETETEAAVSTAQTPVYSAEAPSAPAQVPADSAPAPAASVQAPAPAAPSDPVQALDADVLQRLILEPVLGIKDPRTDERIDFVGGVRGLEELEKRCGEDCAAAFSLYPTSIGELFKVADAGLLMPPKSTWFEPKLRSGLFIHSLKEE</sequence>